<proteinExistence type="predicted"/>
<feature type="signal peptide" evidence="1">
    <location>
        <begin position="1"/>
        <end position="37"/>
    </location>
</feature>
<dbReference type="AlphaFoldDB" id="A0A1H3N4R2"/>
<feature type="chain" id="PRO_5010183541" evidence="1">
    <location>
        <begin position="38"/>
        <end position="314"/>
    </location>
</feature>
<reference evidence="3 4" key="1">
    <citation type="submission" date="2016-10" db="EMBL/GenBank/DDBJ databases">
        <authorList>
            <person name="de Groot N.N."/>
        </authorList>
    </citation>
    <scope>NUCLEOTIDE SEQUENCE [LARGE SCALE GENOMIC DNA]</scope>
    <source>
        <strain evidence="3 4">LMG 24775</strain>
    </source>
</reference>
<dbReference type="EMBL" id="FNPE01000008">
    <property type="protein sequence ID" value="SDY83229.1"/>
    <property type="molecule type" value="Genomic_DNA"/>
</dbReference>
<name>A0A1H3N4R2_9BURK</name>
<sequence length="314" mass="33691">MTCFPFHRAPIQTMLRSFVSAAALLPAIALLPMQAAAQFNLQKQDASRPSNQVVTPHVRAELVAHAPEGIAVGKPLWLGLTFAHQPEWHTYWTNPGDAGLPTELAWRLPQGMEAGAIAWPLPRRFPLGKLVNYGYDGFVLLPVPVSISSSFSPGQAAEVDVKLHATWLMCRKECIPEEGDFVLKLPVRAPTVAHAEAFAAAAKAMPQPLPNSAGSMARVNGAHLEVEVAGLPTELRGKDLEVFSEVPGVVETAALSSQRWQGKVWTARLPLAAQRSASPSRMPFVLAHGGKGWRADLGMQGGWASSAAQGTSRP</sequence>
<protein>
    <submittedName>
        <fullName evidence="3">Thiol:disulfide interchange protein DsbD</fullName>
    </submittedName>
</protein>
<evidence type="ECO:0000313" key="4">
    <source>
        <dbReference type="Proteomes" id="UP000183417"/>
    </source>
</evidence>
<organism evidence="3 4">
    <name type="scientific">Delftia lacustris</name>
    <dbReference type="NCBI Taxonomy" id="558537"/>
    <lineage>
        <taxon>Bacteria</taxon>
        <taxon>Pseudomonadati</taxon>
        <taxon>Pseudomonadota</taxon>
        <taxon>Betaproteobacteria</taxon>
        <taxon>Burkholderiales</taxon>
        <taxon>Comamonadaceae</taxon>
        <taxon>Delftia</taxon>
    </lineage>
</organism>
<accession>A0A1H3N4R2</accession>
<dbReference type="Pfam" id="PF11412">
    <property type="entry name" value="DsbD_N"/>
    <property type="match status" value="1"/>
</dbReference>
<feature type="domain" description="Thiol:disulfide interchange protein DsbD N-terminal" evidence="2">
    <location>
        <begin position="73"/>
        <end position="184"/>
    </location>
</feature>
<evidence type="ECO:0000313" key="3">
    <source>
        <dbReference type="EMBL" id="SDY83229.1"/>
    </source>
</evidence>
<evidence type="ECO:0000259" key="2">
    <source>
        <dbReference type="Pfam" id="PF11412"/>
    </source>
</evidence>
<keyword evidence="1" id="KW-0732">Signal</keyword>
<dbReference type="Proteomes" id="UP000183417">
    <property type="component" value="Unassembled WGS sequence"/>
</dbReference>
<dbReference type="InterPro" id="IPR028250">
    <property type="entry name" value="DsbDN"/>
</dbReference>
<evidence type="ECO:0000256" key="1">
    <source>
        <dbReference type="SAM" id="SignalP"/>
    </source>
</evidence>
<gene>
    <name evidence="3" type="ORF">SAMN05421547_108150</name>
</gene>